<dbReference type="EC" id="3.1.3.2" evidence="3"/>
<dbReference type="GO" id="GO:0046872">
    <property type="term" value="F:metal ion binding"/>
    <property type="evidence" value="ECO:0007669"/>
    <property type="project" value="InterPro"/>
</dbReference>
<feature type="domain" description="Calcineurin-like phosphoesterase" evidence="4">
    <location>
        <begin position="158"/>
        <end position="364"/>
    </location>
</feature>
<dbReference type="Proteomes" id="UP000283509">
    <property type="component" value="Unassembled WGS sequence"/>
</dbReference>
<dbReference type="Pfam" id="PF00149">
    <property type="entry name" value="Metallophos"/>
    <property type="match status" value="1"/>
</dbReference>
<evidence type="ECO:0000259" key="6">
    <source>
        <dbReference type="Pfam" id="PF14008"/>
    </source>
</evidence>
<feature type="domain" description="Purple acid phosphatase N-terminal" evidence="7">
    <location>
        <begin position="56"/>
        <end position="147"/>
    </location>
</feature>
<comment type="similarity">
    <text evidence="3">Belongs to the metallophosphoesterase superfamily. Purple acid phosphatase family.</text>
</comment>
<evidence type="ECO:0000313" key="9">
    <source>
        <dbReference type="Proteomes" id="UP000283509"/>
    </source>
</evidence>
<gene>
    <name evidence="8" type="ORF">C7M84_015396</name>
</gene>
<dbReference type="PANTHER" id="PTHR45867">
    <property type="entry name" value="PURPLE ACID PHOSPHATASE"/>
    <property type="match status" value="1"/>
</dbReference>
<evidence type="ECO:0000256" key="1">
    <source>
        <dbReference type="ARBA" id="ARBA00022729"/>
    </source>
</evidence>
<keyword evidence="2" id="KW-0325">Glycoprotein</keyword>
<dbReference type="AlphaFoldDB" id="A0A423SQV8"/>
<evidence type="ECO:0000259" key="7">
    <source>
        <dbReference type="Pfam" id="PF16656"/>
    </source>
</evidence>
<comment type="caution">
    <text evidence="8">The sequence shown here is derived from an EMBL/GenBank/DDBJ whole genome shotgun (WGS) entry which is preliminary data.</text>
</comment>
<keyword evidence="3" id="KW-0378">Hydrolase</keyword>
<keyword evidence="1" id="KW-0732">Signal</keyword>
<organism evidence="8 9">
    <name type="scientific">Penaeus vannamei</name>
    <name type="common">Whiteleg shrimp</name>
    <name type="synonym">Litopenaeus vannamei</name>
    <dbReference type="NCBI Taxonomy" id="6689"/>
    <lineage>
        <taxon>Eukaryota</taxon>
        <taxon>Metazoa</taxon>
        <taxon>Ecdysozoa</taxon>
        <taxon>Arthropoda</taxon>
        <taxon>Crustacea</taxon>
        <taxon>Multicrustacea</taxon>
        <taxon>Malacostraca</taxon>
        <taxon>Eumalacostraca</taxon>
        <taxon>Eucarida</taxon>
        <taxon>Decapoda</taxon>
        <taxon>Dendrobranchiata</taxon>
        <taxon>Penaeoidea</taxon>
        <taxon>Penaeidae</taxon>
        <taxon>Penaeus</taxon>
    </lineage>
</organism>
<name>A0A423SQV8_PENVA</name>
<dbReference type="EMBL" id="QCYY01002917">
    <property type="protein sequence ID" value="ROT66597.1"/>
    <property type="molecule type" value="Genomic_DNA"/>
</dbReference>
<dbReference type="Pfam" id="PF16656">
    <property type="entry name" value="Pur_ac_phosph_N"/>
    <property type="match status" value="1"/>
</dbReference>
<dbReference type="OrthoDB" id="6138663at2759"/>
<dbReference type="InterPro" id="IPR015914">
    <property type="entry name" value="PAPs_N"/>
</dbReference>
<dbReference type="CDD" id="cd00839">
    <property type="entry name" value="MPP_PAPs"/>
    <property type="match status" value="1"/>
</dbReference>
<dbReference type="InterPro" id="IPR029052">
    <property type="entry name" value="Metallo-depent_PP-like"/>
</dbReference>
<feature type="domain" description="Sulfotransferase" evidence="5">
    <location>
        <begin position="468"/>
        <end position="722"/>
    </location>
</feature>
<accession>A0A423SQV8</accession>
<dbReference type="InterPro" id="IPR041792">
    <property type="entry name" value="MPP_PAP"/>
</dbReference>
<comment type="catalytic activity">
    <reaction evidence="3">
        <text>a phosphate monoester + H2O = an alcohol + phosphate</text>
        <dbReference type="Rhea" id="RHEA:15017"/>
        <dbReference type="ChEBI" id="CHEBI:15377"/>
        <dbReference type="ChEBI" id="CHEBI:30879"/>
        <dbReference type="ChEBI" id="CHEBI:43474"/>
        <dbReference type="ChEBI" id="CHEBI:67140"/>
        <dbReference type="EC" id="3.1.3.2"/>
    </reaction>
</comment>
<dbReference type="InterPro" id="IPR025733">
    <property type="entry name" value="PAPs_C"/>
</dbReference>
<dbReference type="Pfam" id="PF14008">
    <property type="entry name" value="Metallophos_C"/>
    <property type="match status" value="1"/>
</dbReference>
<dbReference type="SUPFAM" id="SSF56300">
    <property type="entry name" value="Metallo-dependent phosphatases"/>
    <property type="match status" value="1"/>
</dbReference>
<dbReference type="InterPro" id="IPR027417">
    <property type="entry name" value="P-loop_NTPase"/>
</dbReference>
<protein>
    <recommendedName>
        <fullName evidence="3">Purple acid phosphatase</fullName>
        <ecNumber evidence="3">3.1.3.2</ecNumber>
    </recommendedName>
</protein>
<dbReference type="Gene3D" id="3.60.21.10">
    <property type="match status" value="1"/>
</dbReference>
<evidence type="ECO:0000259" key="5">
    <source>
        <dbReference type="Pfam" id="PF00685"/>
    </source>
</evidence>
<dbReference type="Pfam" id="PF00685">
    <property type="entry name" value="Sulfotransfer_1"/>
    <property type="match status" value="1"/>
</dbReference>
<feature type="domain" description="Purple acid phosphatase C-terminal" evidence="6">
    <location>
        <begin position="389"/>
        <end position="441"/>
    </location>
</feature>
<dbReference type="SUPFAM" id="SSF49363">
    <property type="entry name" value="Purple acid phosphatase, N-terminal domain"/>
    <property type="match status" value="1"/>
</dbReference>
<reference evidence="8 9" key="1">
    <citation type="submission" date="2018-04" db="EMBL/GenBank/DDBJ databases">
        <authorList>
            <person name="Zhang X."/>
            <person name="Yuan J."/>
            <person name="Li F."/>
            <person name="Xiang J."/>
        </authorList>
    </citation>
    <scope>NUCLEOTIDE SEQUENCE [LARGE SCALE GENOMIC DNA]</scope>
    <source>
        <tissue evidence="8">Muscle</tissue>
    </source>
</reference>
<evidence type="ECO:0000313" key="8">
    <source>
        <dbReference type="EMBL" id="ROT66597.1"/>
    </source>
</evidence>
<dbReference type="InterPro" id="IPR008963">
    <property type="entry name" value="Purple_acid_Pase-like_N"/>
</dbReference>
<evidence type="ECO:0000256" key="3">
    <source>
        <dbReference type="RuleBase" id="RU361203"/>
    </source>
</evidence>
<dbReference type="GO" id="GO:0003993">
    <property type="term" value="F:acid phosphatase activity"/>
    <property type="evidence" value="ECO:0007669"/>
    <property type="project" value="UniProtKB-EC"/>
</dbReference>
<dbReference type="Gene3D" id="3.40.50.300">
    <property type="entry name" value="P-loop containing nucleotide triphosphate hydrolases"/>
    <property type="match status" value="1"/>
</dbReference>
<evidence type="ECO:0000256" key="2">
    <source>
        <dbReference type="ARBA" id="ARBA00023180"/>
    </source>
</evidence>
<keyword evidence="9" id="KW-1185">Reference proteome</keyword>
<dbReference type="STRING" id="6689.A0A423SQV8"/>
<proteinExistence type="inferred from homology"/>
<dbReference type="GO" id="GO:0008146">
    <property type="term" value="F:sulfotransferase activity"/>
    <property type="evidence" value="ECO:0007669"/>
    <property type="project" value="InterPro"/>
</dbReference>
<sequence>MSSEVGERSAVIAEAFPPFVRKENVRMRSFTSWVILPILSGLLLTSAENRIDDYQPQHVHIVIGETSKDMVITWTTFTDTPSSVVEYGNAGLTQTATGSSTQFTDGGTEHRNLWMHRVILKDLQPDTMYFYHCGSQLGWSELFVFKTWKNGTDWPVSVAMYGDMGAVNAQSLPRLQEEVQRGMYDAVIHVGDFAYNMDSDNARVGDEFMRQIQPIAAYVPYLTCPGNHEQMYNFSNYRARFSMPNHEDTENLFFSWNMGPVHFIAVNTEAYYFLEYGLKPLSRQYDWLIKDLEEATKPEVRAERPWIILFGHRPMYCSNNDHDDCTRVNCLTRVGLPLVNLYAMEELLQKYGVDLAVWAHEHSYERLWPMYNYTVLNGSTEAPYTNPRAPVHITTGSAGCDENHDHFMPAQPDWSAFRAIDYGYTRVKIFNKTHMYWEQCRFSLRQNGSSSSEAALDGAPATGTPNVVLMSSMARSGSSFLGGLLSSLPGVFYFFEPLHNIEHWHMLSPATARDGLRGLLTCNITGAIRKAVRTRGKYTVYHPYTRRCATKEACFNSLLDETCRKEKFRVVKTIRARVSWLTSLLDDPEVDLRIIHLVRDPRGSVISNWKADWAPISEATSCQNLLSDLRDGARLRRQRPGKFLTVRYEDLCLDPRLMAEVILSFLGYSKLPQPTATYLDKQTKTTRDTKTYSLKRDTKSQQQKWRTTITDEEFARIEKACAASILLLGFNLFGSVEAARNLSLPLYNSSADHRAFDHRFCLRE</sequence>
<dbReference type="PANTHER" id="PTHR45867:SF3">
    <property type="entry name" value="ACID PHOSPHATASE TYPE 7"/>
    <property type="match status" value="1"/>
</dbReference>
<dbReference type="SUPFAM" id="SSF52540">
    <property type="entry name" value="P-loop containing nucleoside triphosphate hydrolases"/>
    <property type="match status" value="1"/>
</dbReference>
<dbReference type="Gene3D" id="2.60.40.380">
    <property type="entry name" value="Purple acid phosphatase-like, N-terminal"/>
    <property type="match status" value="1"/>
</dbReference>
<evidence type="ECO:0000259" key="4">
    <source>
        <dbReference type="Pfam" id="PF00149"/>
    </source>
</evidence>
<dbReference type="InterPro" id="IPR004843">
    <property type="entry name" value="Calcineurin-like_PHP"/>
</dbReference>
<dbReference type="InterPro" id="IPR000863">
    <property type="entry name" value="Sulfotransferase_dom"/>
</dbReference>
<reference evidence="8 9" key="2">
    <citation type="submission" date="2019-01" db="EMBL/GenBank/DDBJ databases">
        <title>The decoding of complex shrimp genome reveals the adaptation for benthos swimmer, frequently molting mechanism and breeding impact on genome.</title>
        <authorList>
            <person name="Sun Y."/>
            <person name="Gao Y."/>
            <person name="Yu Y."/>
        </authorList>
    </citation>
    <scope>NUCLEOTIDE SEQUENCE [LARGE SCALE GENOMIC DNA]</scope>
    <source>
        <tissue evidence="8">Muscle</tissue>
    </source>
</reference>